<dbReference type="RefSeq" id="WP_273737715.1">
    <property type="nucleotide sequence ID" value="NZ_JAQIVI010000095.1"/>
</dbReference>
<accession>A0ABD5SHY3</accession>
<evidence type="ECO:0000259" key="4">
    <source>
        <dbReference type="Pfam" id="PF15915"/>
    </source>
</evidence>
<dbReference type="Pfam" id="PF04967">
    <property type="entry name" value="HTH_10"/>
    <property type="match status" value="1"/>
</dbReference>
<dbReference type="InterPro" id="IPR007050">
    <property type="entry name" value="HTH_bacterioopsin"/>
</dbReference>
<reference evidence="5 6" key="1">
    <citation type="journal article" date="2019" name="Int. J. Syst. Evol. Microbiol.">
        <title>The Global Catalogue of Microorganisms (GCM) 10K type strain sequencing project: providing services to taxonomists for standard genome sequencing and annotation.</title>
        <authorList>
            <consortium name="The Broad Institute Genomics Platform"/>
            <consortium name="The Broad Institute Genome Sequencing Center for Infectious Disease"/>
            <person name="Wu L."/>
            <person name="Ma J."/>
        </authorList>
    </citation>
    <scope>NUCLEOTIDE SEQUENCE [LARGE SCALE GENOMIC DNA]</scope>
    <source>
        <strain evidence="5 6">LMG 29247</strain>
    </source>
</reference>
<dbReference type="Pfam" id="PF15915">
    <property type="entry name" value="BAT"/>
    <property type="match status" value="1"/>
</dbReference>
<gene>
    <name evidence="5" type="ORF">ACFQE6_06275</name>
</gene>
<keyword evidence="6" id="KW-1185">Reference proteome</keyword>
<keyword evidence="1" id="KW-0805">Transcription regulation</keyword>
<evidence type="ECO:0000313" key="6">
    <source>
        <dbReference type="Proteomes" id="UP001596383"/>
    </source>
</evidence>
<feature type="domain" description="HTH bat-type" evidence="3">
    <location>
        <begin position="159"/>
        <end position="209"/>
    </location>
</feature>
<evidence type="ECO:0000256" key="1">
    <source>
        <dbReference type="ARBA" id="ARBA00023015"/>
    </source>
</evidence>
<dbReference type="InterPro" id="IPR031803">
    <property type="entry name" value="BAT_GAF/HTH-assoc"/>
</dbReference>
<dbReference type="PANTHER" id="PTHR34236">
    <property type="entry name" value="DIMETHYL SULFOXIDE REDUCTASE TRANSCRIPTIONAL ACTIVATOR"/>
    <property type="match status" value="1"/>
</dbReference>
<name>A0ABD5SHY3_9EURY</name>
<proteinExistence type="predicted"/>
<protein>
    <submittedName>
        <fullName evidence="5">Bacterio-opsin activator domain-containing protein</fullName>
    </submittedName>
</protein>
<dbReference type="Proteomes" id="UP001596383">
    <property type="component" value="Unassembled WGS sequence"/>
</dbReference>
<sequence length="224" mass="25577">MPGTVVEVELNADDFALHHTLSQTEGIEFEIERVAAHDEDRVMPFVWVSGGDIDRDEFEAVLTDDPSIDQRELLADVDDEWLYRMDWISEIETLVRILVTEEATILAATGNKNSWNLRTLFPDRDALSRTHDYCQENGITFNILTIYQLDEGRQGRYGLTEEQQEALTRAYDAGYYSIPREATADELADEFDISHQALSERLRRGHEDLVKNALIIGRGADGRE</sequence>
<evidence type="ECO:0000313" key="5">
    <source>
        <dbReference type="EMBL" id="MFC6764653.1"/>
    </source>
</evidence>
<dbReference type="PANTHER" id="PTHR34236:SF1">
    <property type="entry name" value="DIMETHYL SULFOXIDE REDUCTASE TRANSCRIPTIONAL ACTIVATOR"/>
    <property type="match status" value="1"/>
</dbReference>
<feature type="domain" description="Bacterioopsin transcriptional activator GAF and HTH associated" evidence="4">
    <location>
        <begin position="4"/>
        <end position="139"/>
    </location>
</feature>
<dbReference type="EMBL" id="JBHSWV010000095">
    <property type="protein sequence ID" value="MFC6764653.1"/>
    <property type="molecule type" value="Genomic_DNA"/>
</dbReference>
<evidence type="ECO:0000259" key="3">
    <source>
        <dbReference type="Pfam" id="PF04967"/>
    </source>
</evidence>
<organism evidence="5 6">
    <name type="scientific">Natrinema soli</name>
    <dbReference type="NCBI Taxonomy" id="1930624"/>
    <lineage>
        <taxon>Archaea</taxon>
        <taxon>Methanobacteriati</taxon>
        <taxon>Methanobacteriota</taxon>
        <taxon>Stenosarchaea group</taxon>
        <taxon>Halobacteria</taxon>
        <taxon>Halobacteriales</taxon>
        <taxon>Natrialbaceae</taxon>
        <taxon>Natrinema</taxon>
    </lineage>
</organism>
<keyword evidence="2" id="KW-0804">Transcription</keyword>
<comment type="caution">
    <text evidence="5">The sequence shown here is derived from an EMBL/GenBank/DDBJ whole genome shotgun (WGS) entry which is preliminary data.</text>
</comment>
<evidence type="ECO:0000256" key="2">
    <source>
        <dbReference type="ARBA" id="ARBA00023163"/>
    </source>
</evidence>
<dbReference type="AlphaFoldDB" id="A0ABD5SHY3"/>